<protein>
    <submittedName>
        <fullName evidence="1">Uncharacterized protein</fullName>
    </submittedName>
</protein>
<evidence type="ECO:0000313" key="1">
    <source>
        <dbReference type="EMBL" id="KKW90889.1"/>
    </source>
</evidence>
<sequence>MEDGQFTLILKDGYPLDDTLEVAGLLGNSTALIAGWILPERGLLDLPALAHAMFLEEYSIAILPDRNIVSRMAEIAREGQPRKRDKTTETAMRMMAFAQAVDWDIDPGLAFHELAQKQGNEAAWDELAWFRTADENAVQSWLDLALGRASNISLGAAKERECLDFAGDLLRWTRNYIVTLKIAELELGPLAPIEKFYSLANWMAEGFIVAGPALLFAARYWGTCGNRAGLIKKLQSPNRDRAIEGCANAAWDITYLSLFALRISKGEEANRRYILATCDELLAEIAPYVMYGPERIDNLPSLAEGMLKWWGPKDADKIANRMLETQEIGRSGRLVGANSDGDPITAMIQQGENIVRSWSGTSR</sequence>
<organism evidence="1 2">
    <name type="scientific">Sphingobium chungbukense</name>
    <dbReference type="NCBI Taxonomy" id="56193"/>
    <lineage>
        <taxon>Bacteria</taxon>
        <taxon>Pseudomonadati</taxon>
        <taxon>Pseudomonadota</taxon>
        <taxon>Alphaproteobacteria</taxon>
        <taxon>Sphingomonadales</taxon>
        <taxon>Sphingomonadaceae</taxon>
        <taxon>Sphingobium</taxon>
    </lineage>
</organism>
<accession>A0A0M3AQS2</accession>
<dbReference type="Proteomes" id="UP000033874">
    <property type="component" value="Unassembled WGS sequence"/>
</dbReference>
<reference evidence="1 2" key="1">
    <citation type="submission" date="2015-04" db="EMBL/GenBank/DDBJ databases">
        <title>Genome sequence of aromatic hydrocarbons-degrading Sphingobium chungbukense DJ77.</title>
        <authorList>
            <person name="Kim Y.-C."/>
            <person name="Chae J.-C."/>
        </authorList>
    </citation>
    <scope>NUCLEOTIDE SEQUENCE [LARGE SCALE GENOMIC DNA]</scope>
    <source>
        <strain evidence="1 2">DJ77</strain>
    </source>
</reference>
<name>A0A0M3AQS2_9SPHN</name>
<dbReference type="AlphaFoldDB" id="A0A0M3AQS2"/>
<dbReference type="RefSeq" id="WP_046764989.1">
    <property type="nucleotide sequence ID" value="NZ_LBIC01000008.1"/>
</dbReference>
<keyword evidence="2" id="KW-1185">Reference proteome</keyword>
<dbReference type="EMBL" id="LBIC01000008">
    <property type="protein sequence ID" value="KKW90889.1"/>
    <property type="molecule type" value="Genomic_DNA"/>
</dbReference>
<proteinExistence type="predicted"/>
<gene>
    <name evidence="1" type="ORF">YP76_17910</name>
</gene>
<evidence type="ECO:0000313" key="2">
    <source>
        <dbReference type="Proteomes" id="UP000033874"/>
    </source>
</evidence>
<comment type="caution">
    <text evidence="1">The sequence shown here is derived from an EMBL/GenBank/DDBJ whole genome shotgun (WGS) entry which is preliminary data.</text>
</comment>
<dbReference type="PATRIC" id="fig|56193.3.peg.3751"/>